<dbReference type="STRING" id="2004952.A0A2C5YQB9"/>
<protein>
    <submittedName>
        <fullName evidence="1">Uncharacterized protein</fullName>
    </submittedName>
</protein>
<dbReference type="AlphaFoldDB" id="A0A2C5YQB9"/>
<sequence length="223" mass="25168">MCHTHGQGIRPCSCFSPRPRGSRTQQKCNINLAKYSPLFRTIAVEAEHNRYCFSTMKAMVRALRVFAHSPESKLNLSTLYISVAPSPVDDDDDVGDDGAYDDGNAPKKDIPPYTFVNFFTSSSPVLFAIRDINCRFLKVIVSGSHLTGPKAIKERRLTLDRRIEMIINNAGTDDMWDNDDVVFHVREMKYLGTHKRLFQMGDHVLKLINEMTGEAKKDAPTEA</sequence>
<proteinExistence type="predicted"/>
<reference evidence="1 2" key="1">
    <citation type="submission" date="2017-06" db="EMBL/GenBank/DDBJ databases">
        <title>Ant-infecting Ophiocordyceps genomes reveal a high diversity of potential behavioral manipulation genes and a possible major role for enterotoxins.</title>
        <authorList>
            <person name="De Bekker C."/>
            <person name="Evans H.C."/>
            <person name="Brachmann A."/>
            <person name="Hughes D.P."/>
        </authorList>
    </citation>
    <scope>NUCLEOTIDE SEQUENCE [LARGE SCALE GENOMIC DNA]</scope>
    <source>
        <strain evidence="1 2">Map16</strain>
    </source>
</reference>
<comment type="caution">
    <text evidence="1">The sequence shown here is derived from an EMBL/GenBank/DDBJ whole genome shotgun (WGS) entry which is preliminary data.</text>
</comment>
<organism evidence="1 2">
    <name type="scientific">Ophiocordyceps camponoti-rufipedis</name>
    <dbReference type="NCBI Taxonomy" id="2004952"/>
    <lineage>
        <taxon>Eukaryota</taxon>
        <taxon>Fungi</taxon>
        <taxon>Dikarya</taxon>
        <taxon>Ascomycota</taxon>
        <taxon>Pezizomycotina</taxon>
        <taxon>Sordariomycetes</taxon>
        <taxon>Hypocreomycetidae</taxon>
        <taxon>Hypocreales</taxon>
        <taxon>Ophiocordycipitaceae</taxon>
        <taxon>Ophiocordyceps</taxon>
    </lineage>
</organism>
<accession>A0A2C5YQB9</accession>
<dbReference type="Proteomes" id="UP000226431">
    <property type="component" value="Unassembled WGS sequence"/>
</dbReference>
<name>A0A2C5YQB9_9HYPO</name>
<evidence type="ECO:0000313" key="1">
    <source>
        <dbReference type="EMBL" id="PHH70957.1"/>
    </source>
</evidence>
<dbReference type="EMBL" id="NJES01000568">
    <property type="protein sequence ID" value="PHH70957.1"/>
    <property type="molecule type" value="Genomic_DNA"/>
</dbReference>
<keyword evidence="2" id="KW-1185">Reference proteome</keyword>
<gene>
    <name evidence="1" type="ORF">CDD80_5628</name>
</gene>
<evidence type="ECO:0000313" key="2">
    <source>
        <dbReference type="Proteomes" id="UP000226431"/>
    </source>
</evidence>
<dbReference type="OrthoDB" id="5413827at2759"/>